<evidence type="ECO:0000313" key="10">
    <source>
        <dbReference type="EMBL" id="HGI31188.1"/>
    </source>
</evidence>
<evidence type="ECO:0000256" key="4">
    <source>
        <dbReference type="ARBA" id="ARBA00024929"/>
    </source>
</evidence>
<dbReference type="SUPFAM" id="SSF52540">
    <property type="entry name" value="P-loop containing nucleoside triphosphate hydrolases"/>
    <property type="match status" value="1"/>
</dbReference>
<dbReference type="Pfam" id="PF02572">
    <property type="entry name" value="CobA_CobO_BtuR"/>
    <property type="match status" value="1"/>
</dbReference>
<dbReference type="EC" id="2.5.1.17" evidence="3"/>
<dbReference type="AlphaFoldDB" id="A0A7V3YHH5"/>
<dbReference type="GO" id="GO:0005524">
    <property type="term" value="F:ATP binding"/>
    <property type="evidence" value="ECO:0007669"/>
    <property type="project" value="InterPro"/>
</dbReference>
<evidence type="ECO:0000256" key="7">
    <source>
        <dbReference type="ARBA" id="ARBA00033354"/>
    </source>
</evidence>
<dbReference type="InterPro" id="IPR027417">
    <property type="entry name" value="P-loop_NTPase"/>
</dbReference>
<evidence type="ECO:0000256" key="5">
    <source>
        <dbReference type="ARBA" id="ARBA00031529"/>
    </source>
</evidence>
<evidence type="ECO:0000256" key="3">
    <source>
        <dbReference type="ARBA" id="ARBA00012454"/>
    </source>
</evidence>
<dbReference type="PANTHER" id="PTHR46638">
    <property type="entry name" value="CORRINOID ADENOSYLTRANSFERASE"/>
    <property type="match status" value="1"/>
</dbReference>
<comment type="catalytic activity">
    <reaction evidence="8">
        <text>2 cob(II)yrinate a,c diamide + reduced [electron-transfer flavoprotein] + 2 ATP = 2 adenosylcob(III)yrinate a,c-diamide + 2 triphosphate + oxidized [electron-transfer flavoprotein] + 3 H(+)</text>
        <dbReference type="Rhea" id="RHEA:11528"/>
        <dbReference type="Rhea" id="RHEA-COMP:10685"/>
        <dbReference type="Rhea" id="RHEA-COMP:10686"/>
        <dbReference type="ChEBI" id="CHEBI:15378"/>
        <dbReference type="ChEBI" id="CHEBI:18036"/>
        <dbReference type="ChEBI" id="CHEBI:30616"/>
        <dbReference type="ChEBI" id="CHEBI:57692"/>
        <dbReference type="ChEBI" id="CHEBI:58307"/>
        <dbReference type="ChEBI" id="CHEBI:58503"/>
        <dbReference type="ChEBI" id="CHEBI:58537"/>
        <dbReference type="EC" id="2.5.1.17"/>
    </reaction>
</comment>
<dbReference type="GO" id="GO:0008817">
    <property type="term" value="F:corrinoid adenosyltransferase activity"/>
    <property type="evidence" value="ECO:0007669"/>
    <property type="project" value="UniProtKB-EC"/>
</dbReference>
<evidence type="ECO:0000256" key="6">
    <source>
        <dbReference type="ARBA" id="ARBA00033334"/>
    </source>
</evidence>
<reference evidence="10" key="1">
    <citation type="journal article" date="2020" name="mSystems">
        <title>Genome- and Community-Level Interaction Insights into Carbon Utilization and Element Cycling Functions of Hydrothermarchaeota in Hydrothermal Sediment.</title>
        <authorList>
            <person name="Zhou Z."/>
            <person name="Liu Y."/>
            <person name="Xu W."/>
            <person name="Pan J."/>
            <person name="Luo Z.H."/>
            <person name="Li M."/>
        </authorList>
    </citation>
    <scope>NUCLEOTIDE SEQUENCE [LARGE SCALE GENOMIC DNA]</scope>
    <source>
        <strain evidence="10">SpSt-747</strain>
    </source>
</reference>
<comment type="pathway">
    <text evidence="1">Cofactor biosynthesis; adenosylcobalamin biosynthesis; adenosylcobalamin from cob(II)yrinate a,c-diamide: step 2/7.</text>
</comment>
<organism evidence="10">
    <name type="scientific">Candidatus Caldatribacterium californiense</name>
    <dbReference type="NCBI Taxonomy" id="1454726"/>
    <lineage>
        <taxon>Bacteria</taxon>
        <taxon>Pseudomonadati</taxon>
        <taxon>Atribacterota</taxon>
        <taxon>Atribacteria</taxon>
        <taxon>Atribacterales</taxon>
        <taxon>Candidatus Caldatribacteriaceae</taxon>
        <taxon>Candidatus Caldatribacterium</taxon>
    </lineage>
</organism>
<keyword evidence="10" id="KW-0808">Transferase</keyword>
<gene>
    <name evidence="10" type="ORF">ENV30_07800</name>
</gene>
<name>A0A7V3YHH5_9BACT</name>
<comment type="catalytic activity">
    <reaction evidence="9">
        <text>2 cob(II)alamin + reduced [electron-transfer flavoprotein] + 2 ATP = 2 adenosylcob(III)alamin + 2 triphosphate + oxidized [electron-transfer flavoprotein] + 3 H(+)</text>
        <dbReference type="Rhea" id="RHEA:28671"/>
        <dbReference type="Rhea" id="RHEA-COMP:10685"/>
        <dbReference type="Rhea" id="RHEA-COMP:10686"/>
        <dbReference type="ChEBI" id="CHEBI:15378"/>
        <dbReference type="ChEBI" id="CHEBI:16304"/>
        <dbReference type="ChEBI" id="CHEBI:18036"/>
        <dbReference type="ChEBI" id="CHEBI:18408"/>
        <dbReference type="ChEBI" id="CHEBI:30616"/>
        <dbReference type="ChEBI" id="CHEBI:57692"/>
        <dbReference type="ChEBI" id="CHEBI:58307"/>
        <dbReference type="EC" id="2.5.1.17"/>
    </reaction>
</comment>
<protein>
    <recommendedName>
        <fullName evidence="3">corrinoid adenosyltransferase</fullName>
        <ecNumber evidence="3">2.5.1.17</ecNumber>
    </recommendedName>
    <alternativeName>
        <fullName evidence="5">Cob(II)alamin adenosyltransferase</fullName>
    </alternativeName>
    <alternativeName>
        <fullName evidence="7">Cob(II)yrinic acid a,c-diamide adenosyltransferase</fullName>
    </alternativeName>
    <alternativeName>
        <fullName evidence="6">Cobinamide/cobalamin adenosyltransferase</fullName>
    </alternativeName>
</protein>
<evidence type="ECO:0000256" key="9">
    <source>
        <dbReference type="ARBA" id="ARBA00048692"/>
    </source>
</evidence>
<evidence type="ECO:0000256" key="1">
    <source>
        <dbReference type="ARBA" id="ARBA00005121"/>
    </source>
</evidence>
<comment type="caution">
    <text evidence="10">The sequence shown here is derived from an EMBL/GenBank/DDBJ whole genome shotgun (WGS) entry which is preliminary data.</text>
</comment>
<accession>A0A7V3YHH5</accession>
<proteinExistence type="inferred from homology"/>
<evidence type="ECO:0000256" key="8">
    <source>
        <dbReference type="ARBA" id="ARBA00048555"/>
    </source>
</evidence>
<comment type="function">
    <text evidence="4">Required for both de novo synthesis of the corrin ring for the assimilation of exogenous corrinoids. Participates in the adenosylation of a variety of incomplete and complete corrinoids.</text>
</comment>
<dbReference type="InterPro" id="IPR003724">
    <property type="entry name" value="CblAdoTrfase_CobA"/>
</dbReference>
<dbReference type="Gene3D" id="3.40.50.300">
    <property type="entry name" value="P-loop containing nucleotide triphosphate hydrolases"/>
    <property type="match status" value="1"/>
</dbReference>
<sequence>MKEEKGLVQLFFGDGKGKTSASLGVLLRASGHGKKVLFLAFFKGRFSGEVAAVQFLPGVEYYQFGTGTFIRNGSPGPLERQEFLCGWHMARLALLEGTHDLVILDEFPYAFLWGLLTFQEFSEVLASRKPWVEVVLTGRKVPEELLEIADLVSEIRNIRHPFERGIQARRGFEY</sequence>
<dbReference type="EMBL" id="DTFV01000115">
    <property type="protein sequence ID" value="HGI31188.1"/>
    <property type="molecule type" value="Genomic_DNA"/>
</dbReference>
<evidence type="ECO:0000256" key="2">
    <source>
        <dbReference type="ARBA" id="ARBA00007487"/>
    </source>
</evidence>
<dbReference type="GO" id="GO:0009236">
    <property type="term" value="P:cobalamin biosynthetic process"/>
    <property type="evidence" value="ECO:0007669"/>
    <property type="project" value="InterPro"/>
</dbReference>
<comment type="similarity">
    <text evidence="2">Belongs to the Cob(I)alamin adenosyltransferase family.</text>
</comment>
<dbReference type="PIRSF" id="PIRSF015617">
    <property type="entry name" value="Adensltrnsf_CobA"/>
    <property type="match status" value="1"/>
</dbReference>
<dbReference type="PANTHER" id="PTHR46638:SF1">
    <property type="entry name" value="CORRINOID ADENOSYLTRANSFERASE"/>
    <property type="match status" value="1"/>
</dbReference>